<proteinExistence type="predicted"/>
<accession>A0A561PVT7</accession>
<dbReference type="InterPro" id="IPR006944">
    <property type="entry name" value="Phage/GTA_portal"/>
</dbReference>
<dbReference type="Proteomes" id="UP000320653">
    <property type="component" value="Unassembled WGS sequence"/>
</dbReference>
<reference evidence="2 3" key="1">
    <citation type="submission" date="2019-06" db="EMBL/GenBank/DDBJ databases">
        <title>Sorghum-associated microbial communities from plants grown in Nebraska, USA.</title>
        <authorList>
            <person name="Schachtman D."/>
        </authorList>
    </citation>
    <scope>NUCLEOTIDE SEQUENCE [LARGE SCALE GENOMIC DNA]</scope>
    <source>
        <strain evidence="2 3">1225</strain>
    </source>
</reference>
<comment type="caution">
    <text evidence="2">The sequence shown here is derived from an EMBL/GenBank/DDBJ whole genome shotgun (WGS) entry which is preliminary data.</text>
</comment>
<sequence length="408" mass="44760">MGLWERWVGKPIKLTDGEFWRGFFGLGTTSGEKVTIESALSLDAVWACVNLVQNAAGTLPCIVYGGDGVTIDKNSPLYEILHDMPNIDDTAPEFWSMAALCLMMDGNFFAEKKMNGDRLVALNPLHPLSVEVCRDSRNTRYYEVSEDGKKRRIAEGKMFHVRGARLPGCDRGMSPIGVVRNTVGNALSGEKVAGRMFKNGLLSSLIISSDQILKADQRKQISDTLTQFAGAEKAGGVTVLEAGFKPYPMSINPKDAQFLEARQYSVEQICRIFGVPPVMIGHAANGTTTWGSGIEQLILQFTKTCMRPMLKRIEAAIYRDLLDASTRKTVKVKFNMEELLRGDSQARAEFLSKMVQAGIYHVDEARGYEDKAPTPGGNRSIVNGTMTPLDKLGEEQVAQPTTPAARAA</sequence>
<organism evidence="2 3">
    <name type="scientific">Neorhizobium alkalisoli</name>
    <dbReference type="NCBI Taxonomy" id="528178"/>
    <lineage>
        <taxon>Bacteria</taxon>
        <taxon>Pseudomonadati</taxon>
        <taxon>Pseudomonadota</taxon>
        <taxon>Alphaproteobacteria</taxon>
        <taxon>Hyphomicrobiales</taxon>
        <taxon>Rhizobiaceae</taxon>
        <taxon>Rhizobium/Agrobacterium group</taxon>
        <taxon>Neorhizobium</taxon>
    </lineage>
</organism>
<keyword evidence="3" id="KW-1185">Reference proteome</keyword>
<dbReference type="EMBL" id="VIWP01000024">
    <property type="protein sequence ID" value="TWF42215.1"/>
    <property type="molecule type" value="Genomic_DNA"/>
</dbReference>
<dbReference type="Pfam" id="PF04860">
    <property type="entry name" value="Phage_portal"/>
    <property type="match status" value="1"/>
</dbReference>
<dbReference type="OrthoDB" id="7592047at2"/>
<gene>
    <name evidence="2" type="ORF">FHW37_12416</name>
</gene>
<evidence type="ECO:0000313" key="3">
    <source>
        <dbReference type="Proteomes" id="UP000320653"/>
    </source>
</evidence>
<evidence type="ECO:0000313" key="2">
    <source>
        <dbReference type="EMBL" id="TWF42215.1"/>
    </source>
</evidence>
<dbReference type="NCBIfam" id="TIGR01537">
    <property type="entry name" value="portal_HK97"/>
    <property type="match status" value="1"/>
</dbReference>
<dbReference type="InterPro" id="IPR006427">
    <property type="entry name" value="Portal_HK97"/>
</dbReference>
<feature type="region of interest" description="Disordered" evidence="1">
    <location>
        <begin position="368"/>
        <end position="408"/>
    </location>
</feature>
<name>A0A561PVT7_9HYPH</name>
<dbReference type="AlphaFoldDB" id="A0A561PVT7"/>
<evidence type="ECO:0000256" key="1">
    <source>
        <dbReference type="SAM" id="MobiDB-lite"/>
    </source>
</evidence>
<dbReference type="RefSeq" id="WP_145643808.1">
    <property type="nucleotide sequence ID" value="NZ_VIWP01000024.1"/>
</dbReference>
<protein>
    <submittedName>
        <fullName evidence="2">HK97 family phage portal protein</fullName>
    </submittedName>
</protein>